<keyword evidence="2" id="KW-1185">Reference proteome</keyword>
<gene>
    <name evidence="1" type="ORF">FKV23_16990</name>
</gene>
<dbReference type="RefSeq" id="WP_141624932.1">
    <property type="nucleotide sequence ID" value="NZ_CP041242.1"/>
</dbReference>
<dbReference type="KEGG" id="lyj:FKV23_16990"/>
<protein>
    <submittedName>
        <fullName evidence="1">Uncharacterized protein</fullName>
    </submittedName>
</protein>
<reference evidence="1 2" key="1">
    <citation type="submission" date="2019-06" db="EMBL/GenBank/DDBJ databases">
        <title>Lysobacter alkalisoli sp. nov. isolated from saline-alkali soil.</title>
        <authorList>
            <person name="Sun J.-Q."/>
            <person name="Xu L."/>
        </authorList>
    </citation>
    <scope>NUCLEOTIDE SEQUENCE [LARGE SCALE GENOMIC DNA]</scope>
    <source>
        <strain evidence="1 2">SJ-36</strain>
    </source>
</reference>
<dbReference type="Proteomes" id="UP000317199">
    <property type="component" value="Chromosome"/>
</dbReference>
<accession>A0A514BW39</accession>
<dbReference type="AlphaFoldDB" id="A0A514BW39"/>
<proteinExistence type="predicted"/>
<evidence type="ECO:0000313" key="2">
    <source>
        <dbReference type="Proteomes" id="UP000317199"/>
    </source>
</evidence>
<name>A0A514BW39_9GAMM</name>
<organism evidence="1 2">
    <name type="scientific">Marilutibacter alkalisoli</name>
    <dbReference type="NCBI Taxonomy" id="2591633"/>
    <lineage>
        <taxon>Bacteria</taxon>
        <taxon>Pseudomonadati</taxon>
        <taxon>Pseudomonadota</taxon>
        <taxon>Gammaproteobacteria</taxon>
        <taxon>Lysobacterales</taxon>
        <taxon>Lysobacteraceae</taxon>
        <taxon>Marilutibacter</taxon>
    </lineage>
</organism>
<dbReference type="EMBL" id="CP041242">
    <property type="protein sequence ID" value="QDH71601.1"/>
    <property type="molecule type" value="Genomic_DNA"/>
</dbReference>
<evidence type="ECO:0000313" key="1">
    <source>
        <dbReference type="EMBL" id="QDH71601.1"/>
    </source>
</evidence>
<sequence>MPLIYRPAAGSEIVGPRNRHRIRTELALRFCLTKKNQKEHEENPMLRHTLSLAILMPLLAVGCADKPGVPAEQAETVESTAREIGSAETMPETTEEATSHALDPAMEAMVQLAAQLSAAAAVCGSSSRAEIDAAATQSRQTMAGRGLSGTDHDRIYNASFRSVERKFEQMSAAERKQSCDELEQLGEAMKEMAEGLPSEQ</sequence>